<name>A0AA38HVJ6_9CUCU</name>
<sequence length="193" mass="22491">MKERDIALSKFKETKHTSDWIEYKRLRNFIVAAVRQEKVRYLMDRDQKVNKKELWDALNKPNVKTKKSYFLSVFSPLNYCVDAATELRNKLFNGQTTFSFNLRSVDEINQIINNLKSNAASFDGLTTKMLKLCSRAIDKYLMHIVNCCLDTGYYPEEWKTALVCSLLKVSKPKSFSDLRLITGFVEGFRKSCE</sequence>
<comment type="caution">
    <text evidence="1">The sequence shown here is derived from an EMBL/GenBank/DDBJ whole genome shotgun (WGS) entry which is preliminary data.</text>
</comment>
<reference evidence="1" key="1">
    <citation type="journal article" date="2023" name="G3 (Bethesda)">
        <title>Whole genome assemblies of Zophobas morio and Tenebrio molitor.</title>
        <authorList>
            <person name="Kaur S."/>
            <person name="Stinson S.A."/>
            <person name="diCenzo G.C."/>
        </authorList>
    </citation>
    <scope>NUCLEOTIDE SEQUENCE</scope>
    <source>
        <strain evidence="1">QUZm001</strain>
    </source>
</reference>
<protein>
    <submittedName>
        <fullName evidence="1">Uncharacterized protein</fullName>
    </submittedName>
</protein>
<gene>
    <name evidence="1" type="ORF">Zmor_027009</name>
</gene>
<dbReference type="Proteomes" id="UP001168821">
    <property type="component" value="Unassembled WGS sequence"/>
</dbReference>
<dbReference type="AlphaFoldDB" id="A0AA38HVJ6"/>
<dbReference type="EMBL" id="JALNTZ010000008">
    <property type="protein sequence ID" value="KAJ3644344.1"/>
    <property type="molecule type" value="Genomic_DNA"/>
</dbReference>
<accession>A0AA38HVJ6</accession>
<evidence type="ECO:0000313" key="1">
    <source>
        <dbReference type="EMBL" id="KAJ3644344.1"/>
    </source>
</evidence>
<evidence type="ECO:0000313" key="2">
    <source>
        <dbReference type="Proteomes" id="UP001168821"/>
    </source>
</evidence>
<proteinExistence type="predicted"/>
<keyword evidence="2" id="KW-1185">Reference proteome</keyword>
<organism evidence="1 2">
    <name type="scientific">Zophobas morio</name>
    <dbReference type="NCBI Taxonomy" id="2755281"/>
    <lineage>
        <taxon>Eukaryota</taxon>
        <taxon>Metazoa</taxon>
        <taxon>Ecdysozoa</taxon>
        <taxon>Arthropoda</taxon>
        <taxon>Hexapoda</taxon>
        <taxon>Insecta</taxon>
        <taxon>Pterygota</taxon>
        <taxon>Neoptera</taxon>
        <taxon>Endopterygota</taxon>
        <taxon>Coleoptera</taxon>
        <taxon>Polyphaga</taxon>
        <taxon>Cucujiformia</taxon>
        <taxon>Tenebrionidae</taxon>
        <taxon>Zophobas</taxon>
    </lineage>
</organism>